<evidence type="ECO:0000256" key="1">
    <source>
        <dbReference type="SAM" id="Phobius"/>
    </source>
</evidence>
<evidence type="ECO:0000313" key="3">
    <source>
        <dbReference type="Proteomes" id="UP000195402"/>
    </source>
</evidence>
<keyword evidence="1" id="KW-0472">Membrane</keyword>
<dbReference type="PANTHER" id="PTHR31694">
    <property type="entry name" value="DESICCATION-LIKE PROTEIN"/>
    <property type="match status" value="1"/>
</dbReference>
<comment type="caution">
    <text evidence="2">The sequence shown here is derived from an EMBL/GenBank/DDBJ whole genome shotgun (WGS) entry which is preliminary data.</text>
</comment>
<dbReference type="PANTHER" id="PTHR31694:SF26">
    <property type="entry name" value="OS05G0151100 PROTEIN"/>
    <property type="match status" value="1"/>
</dbReference>
<dbReference type="Proteomes" id="UP000195402">
    <property type="component" value="Unassembled WGS sequence"/>
</dbReference>
<dbReference type="InterPro" id="IPR052965">
    <property type="entry name" value="Pigment-catalase-like"/>
</dbReference>
<dbReference type="STRING" id="56857.A0A200Q1G4"/>
<name>A0A200Q1G4_MACCD</name>
<feature type="transmembrane region" description="Helical" evidence="1">
    <location>
        <begin position="6"/>
        <end position="27"/>
    </location>
</feature>
<protein>
    <recommendedName>
        <fullName evidence="4">Desiccation-related protein PCC13-62</fullName>
    </recommendedName>
</protein>
<keyword evidence="1" id="KW-0812">Transmembrane</keyword>
<dbReference type="InParanoid" id="A0A200Q1G4"/>
<dbReference type="OrthoDB" id="1001765at2759"/>
<accession>A0A200Q1G4</accession>
<dbReference type="Pfam" id="PF13668">
    <property type="entry name" value="Ferritin_2"/>
    <property type="match status" value="1"/>
</dbReference>
<dbReference type="EMBL" id="MVGT01003318">
    <property type="protein sequence ID" value="OVA04304.1"/>
    <property type="molecule type" value="Genomic_DNA"/>
</dbReference>
<sequence>MTTALLPYFLSAFFSMLIIIFLTGNLIPFVESSPPPCGPTHPPGAIPIHPEDIDLMQFPLNLEHLEADFFLYGSLGYGLDKVAPELVMGGPPPKGAMKANLDNLTRDIITEFGYQEVGHLRAIKSMVGGFPRPLLDLSACNFAKVIDDAFGYHLDPPFDPYANSINYMLSSYAIPYVGLTGYVGTNPFLIGYKTKRLIGGLLGVESGQDAVIRMYLYERAKELVHPYNHTVAEFTTRISNLRNQLGMCGLKDEGVIVPLKLGAENLTSSNVLSADYSSLSYGRTAAEVLRIVYGTGSEHVPGGFFPHGGDGRIAREYLKKVVKGE</sequence>
<proteinExistence type="predicted"/>
<keyword evidence="3" id="KW-1185">Reference proteome</keyword>
<dbReference type="AlphaFoldDB" id="A0A200Q1G4"/>
<dbReference type="OMA" id="FFNRAMN"/>
<evidence type="ECO:0000313" key="2">
    <source>
        <dbReference type="EMBL" id="OVA04304.1"/>
    </source>
</evidence>
<keyword evidence="1" id="KW-1133">Transmembrane helix</keyword>
<evidence type="ECO:0008006" key="4">
    <source>
        <dbReference type="Google" id="ProtNLM"/>
    </source>
</evidence>
<dbReference type="FunCoup" id="A0A200Q1G4">
    <property type="interactions" value="76"/>
</dbReference>
<reference evidence="2 3" key="1">
    <citation type="journal article" date="2017" name="Mol. Plant">
        <title>The Genome of Medicinal Plant Macleaya cordata Provides New Insights into Benzylisoquinoline Alkaloids Metabolism.</title>
        <authorList>
            <person name="Liu X."/>
            <person name="Liu Y."/>
            <person name="Huang P."/>
            <person name="Ma Y."/>
            <person name="Qing Z."/>
            <person name="Tang Q."/>
            <person name="Cao H."/>
            <person name="Cheng P."/>
            <person name="Zheng Y."/>
            <person name="Yuan Z."/>
            <person name="Zhou Y."/>
            <person name="Liu J."/>
            <person name="Tang Z."/>
            <person name="Zhuo Y."/>
            <person name="Zhang Y."/>
            <person name="Yu L."/>
            <person name="Huang J."/>
            <person name="Yang P."/>
            <person name="Peng Q."/>
            <person name="Zhang J."/>
            <person name="Jiang W."/>
            <person name="Zhang Z."/>
            <person name="Lin K."/>
            <person name="Ro D.K."/>
            <person name="Chen X."/>
            <person name="Xiong X."/>
            <person name="Shang Y."/>
            <person name="Huang S."/>
            <person name="Zeng J."/>
        </authorList>
    </citation>
    <scope>NUCLEOTIDE SEQUENCE [LARGE SCALE GENOMIC DNA]</scope>
    <source>
        <strain evidence="3">cv. BLH2017</strain>
        <tissue evidence="2">Root</tissue>
    </source>
</reference>
<gene>
    <name evidence="2" type="ORF">BVC80_1395g10</name>
</gene>
<organism evidence="2 3">
    <name type="scientific">Macleaya cordata</name>
    <name type="common">Five-seeded plume-poppy</name>
    <name type="synonym">Bocconia cordata</name>
    <dbReference type="NCBI Taxonomy" id="56857"/>
    <lineage>
        <taxon>Eukaryota</taxon>
        <taxon>Viridiplantae</taxon>
        <taxon>Streptophyta</taxon>
        <taxon>Embryophyta</taxon>
        <taxon>Tracheophyta</taxon>
        <taxon>Spermatophyta</taxon>
        <taxon>Magnoliopsida</taxon>
        <taxon>Ranunculales</taxon>
        <taxon>Papaveraceae</taxon>
        <taxon>Papaveroideae</taxon>
        <taxon>Macleaya</taxon>
    </lineage>
</organism>